<feature type="domain" description="RNA polymerase sigma-70 region 4" evidence="1">
    <location>
        <begin position="147"/>
        <end position="203"/>
    </location>
</feature>
<dbReference type="Gene3D" id="1.10.10.10">
    <property type="entry name" value="Winged helix-like DNA-binding domain superfamily/Winged helix DNA-binding domain"/>
    <property type="match status" value="1"/>
</dbReference>
<evidence type="ECO:0000313" key="3">
    <source>
        <dbReference type="Proteomes" id="UP000798951"/>
    </source>
</evidence>
<organism evidence="2 3">
    <name type="scientific">Nocardia caishijiensis</name>
    <dbReference type="NCBI Taxonomy" id="184756"/>
    <lineage>
        <taxon>Bacteria</taxon>
        <taxon>Bacillati</taxon>
        <taxon>Actinomycetota</taxon>
        <taxon>Actinomycetes</taxon>
        <taxon>Mycobacteriales</taxon>
        <taxon>Nocardiaceae</taxon>
        <taxon>Nocardia</taxon>
    </lineage>
</organism>
<keyword evidence="3" id="KW-1185">Reference proteome</keyword>
<evidence type="ECO:0000259" key="1">
    <source>
        <dbReference type="Pfam" id="PF04545"/>
    </source>
</evidence>
<evidence type="ECO:0000313" key="2">
    <source>
        <dbReference type="EMBL" id="KAF0847073.1"/>
    </source>
</evidence>
<dbReference type="InterPro" id="IPR036388">
    <property type="entry name" value="WH-like_DNA-bd_sf"/>
</dbReference>
<dbReference type="SUPFAM" id="SSF88659">
    <property type="entry name" value="Sigma3 and sigma4 domains of RNA polymerase sigma factors"/>
    <property type="match status" value="1"/>
</dbReference>
<dbReference type="NCBIfam" id="TIGR02937">
    <property type="entry name" value="sigma70-ECF"/>
    <property type="match status" value="1"/>
</dbReference>
<sequence>MTEDDKGLEKWLGRTLSEVPESDRLAVMEYVVGESLVEVARYLVVTARYELRKSDPSAYQTYEDLAQEVLVSLFDKGIPEFRLTAWRAYLLRRTRWKIQESRASRTRQKNDERLLSSLDEVGEQGNTAAAGTDFVDDLVTRDRLEEALAELPDAAERAVLRATFAMDEHGFDLRTTREVADILGVHVSKVKRLRSAGTRRLRELLQNDVDQMGVL</sequence>
<comment type="caution">
    <text evidence="2">The sequence shown here is derived from an EMBL/GenBank/DDBJ whole genome shotgun (WGS) entry which is preliminary data.</text>
</comment>
<dbReference type="EMBL" id="VMSD01000004">
    <property type="protein sequence ID" value="KAF0847073.1"/>
    <property type="molecule type" value="Genomic_DNA"/>
</dbReference>
<protein>
    <submittedName>
        <fullName evidence="2">RNA polymerase sigma factor (Sigma-70 family)</fullName>
    </submittedName>
</protein>
<dbReference type="InterPro" id="IPR014284">
    <property type="entry name" value="RNA_pol_sigma-70_dom"/>
</dbReference>
<reference evidence="2 3" key="1">
    <citation type="submission" date="2019-07" db="EMBL/GenBank/DDBJ databases">
        <title>Genomic Encyclopedia of Type Strains, Phase IV (KMG-IV): sequencing the most valuable type-strain genomes for metagenomic binning, comparative biology and taxonomic classification.</title>
        <authorList>
            <person name="Goeker M."/>
        </authorList>
    </citation>
    <scope>NUCLEOTIDE SEQUENCE [LARGE SCALE GENOMIC DNA]</scope>
    <source>
        <strain evidence="2 3">DSM 44831</strain>
    </source>
</reference>
<proteinExistence type="predicted"/>
<dbReference type="InterPro" id="IPR007630">
    <property type="entry name" value="RNA_pol_sigma70_r4"/>
</dbReference>
<dbReference type="RefSeq" id="WP_067983620.1">
    <property type="nucleotide sequence ID" value="NZ_VMSD01000004.1"/>
</dbReference>
<name>A0ABQ6YMS0_9NOCA</name>
<dbReference type="InterPro" id="IPR013324">
    <property type="entry name" value="RNA_pol_sigma_r3/r4-like"/>
</dbReference>
<gene>
    <name evidence="2" type="ORF">FNL39_104495</name>
</gene>
<accession>A0ABQ6YMS0</accession>
<dbReference type="Proteomes" id="UP000798951">
    <property type="component" value="Unassembled WGS sequence"/>
</dbReference>
<dbReference type="Pfam" id="PF04545">
    <property type="entry name" value="Sigma70_r4"/>
    <property type="match status" value="1"/>
</dbReference>